<name>A0ABY5P4Y0_9LACT</name>
<evidence type="ECO:0000313" key="8">
    <source>
        <dbReference type="Proteomes" id="UP001315967"/>
    </source>
</evidence>
<protein>
    <submittedName>
        <fullName evidence="7">Iron export ABC transporter permease subunit FetB</fullName>
    </submittedName>
</protein>
<proteinExistence type="inferred from homology"/>
<dbReference type="Proteomes" id="UP001315967">
    <property type="component" value="Chromosome"/>
</dbReference>
<dbReference type="InterPro" id="IPR005226">
    <property type="entry name" value="UPF0014_fam"/>
</dbReference>
<evidence type="ECO:0000256" key="4">
    <source>
        <dbReference type="ARBA" id="ARBA00022989"/>
    </source>
</evidence>
<evidence type="ECO:0000256" key="5">
    <source>
        <dbReference type="ARBA" id="ARBA00023136"/>
    </source>
</evidence>
<organism evidence="7 8">
    <name type="scientific">Fundicoccus culcitae</name>
    <dbReference type="NCBI Taxonomy" id="2969821"/>
    <lineage>
        <taxon>Bacteria</taxon>
        <taxon>Bacillati</taxon>
        <taxon>Bacillota</taxon>
        <taxon>Bacilli</taxon>
        <taxon>Lactobacillales</taxon>
        <taxon>Aerococcaceae</taxon>
        <taxon>Fundicoccus</taxon>
    </lineage>
</organism>
<accession>A0ABY5P4Y0</accession>
<dbReference type="PANTHER" id="PTHR30028:SF0">
    <property type="entry name" value="PROTEIN ALUMINUM SENSITIVE 3"/>
    <property type="match status" value="1"/>
</dbReference>
<keyword evidence="5 6" id="KW-0472">Membrane</keyword>
<feature type="transmembrane region" description="Helical" evidence="6">
    <location>
        <begin position="123"/>
        <end position="143"/>
    </location>
</feature>
<keyword evidence="8" id="KW-1185">Reference proteome</keyword>
<feature type="transmembrane region" description="Helical" evidence="6">
    <location>
        <begin position="37"/>
        <end position="59"/>
    </location>
</feature>
<feature type="transmembrane region" description="Helical" evidence="6">
    <location>
        <begin position="65"/>
        <end position="83"/>
    </location>
</feature>
<dbReference type="Pfam" id="PF03649">
    <property type="entry name" value="UPF0014"/>
    <property type="match status" value="1"/>
</dbReference>
<reference evidence="7 8" key="1">
    <citation type="submission" date="2022-08" db="EMBL/GenBank/DDBJ databases">
        <title>Aerococcaceae sp. nov isolated from spoiled eye mask.</title>
        <authorList>
            <person name="Zhou G."/>
            <person name="Xie X.-B."/>
            <person name="Shi Q.-S."/>
            <person name="Wang Y.-S."/>
            <person name="Wen X."/>
            <person name="Peng H."/>
            <person name="Yang X.-J."/>
            <person name="Tao H.-B."/>
            <person name="Huang X.-M."/>
        </authorList>
    </citation>
    <scope>NUCLEOTIDE SEQUENCE [LARGE SCALE GENOMIC DNA]</scope>
    <source>
        <strain evidence="8">DM20194951</strain>
    </source>
</reference>
<gene>
    <name evidence="7" type="primary">fetB</name>
    <name evidence="7" type="ORF">NRE15_13040</name>
</gene>
<evidence type="ECO:0000256" key="3">
    <source>
        <dbReference type="ARBA" id="ARBA00022692"/>
    </source>
</evidence>
<sequence length="258" mass="28419">MEQNLQVSPLSLVLTFSLVFIALFISYREKLGLEKDILVAIIRMIIQLSVVGFVLTAIFSVDNTWITLGMVLIIIINAAWNAAQRAKGIEHAFRDSFISIFVTTAISLVVIVISGSVEFIPSQIIPISGMIVGTVMTSVGLTYSNMRQLYADRQQAVIEMLALGATPRQASQGILRDTIRQGLQPTIDSTRMVGLVTLPGMMSGMIFAGVEPTKAIMYQMMVMIVMVAATALSVFLAAYLTFGKYFSSRYQLKTEIWE</sequence>
<feature type="transmembrane region" description="Helical" evidence="6">
    <location>
        <begin position="216"/>
        <end position="242"/>
    </location>
</feature>
<feature type="transmembrane region" description="Helical" evidence="6">
    <location>
        <begin position="6"/>
        <end position="25"/>
    </location>
</feature>
<dbReference type="RefSeq" id="WP_313793299.1">
    <property type="nucleotide sequence ID" value="NZ_CP102453.1"/>
</dbReference>
<dbReference type="EMBL" id="CP102453">
    <property type="protein sequence ID" value="UUX33797.1"/>
    <property type="molecule type" value="Genomic_DNA"/>
</dbReference>
<feature type="transmembrane region" description="Helical" evidence="6">
    <location>
        <begin position="192"/>
        <end position="210"/>
    </location>
</feature>
<feature type="transmembrane region" description="Helical" evidence="6">
    <location>
        <begin position="95"/>
        <end position="117"/>
    </location>
</feature>
<keyword evidence="3 6" id="KW-0812">Transmembrane</keyword>
<comment type="subcellular location">
    <subcellularLocation>
        <location evidence="1">Membrane</location>
        <topology evidence="1">Multi-pass membrane protein</topology>
    </subcellularLocation>
</comment>
<evidence type="ECO:0000256" key="1">
    <source>
        <dbReference type="ARBA" id="ARBA00004141"/>
    </source>
</evidence>
<comment type="similarity">
    <text evidence="2">Belongs to the UPF0014 family.</text>
</comment>
<evidence type="ECO:0000313" key="7">
    <source>
        <dbReference type="EMBL" id="UUX33797.1"/>
    </source>
</evidence>
<evidence type="ECO:0000256" key="6">
    <source>
        <dbReference type="SAM" id="Phobius"/>
    </source>
</evidence>
<keyword evidence="4 6" id="KW-1133">Transmembrane helix</keyword>
<evidence type="ECO:0000256" key="2">
    <source>
        <dbReference type="ARBA" id="ARBA00005268"/>
    </source>
</evidence>
<dbReference type="PANTHER" id="PTHR30028">
    <property type="entry name" value="UPF0014 INNER MEMBRANE PROTEIN YBBM-RELATED"/>
    <property type="match status" value="1"/>
</dbReference>